<dbReference type="HOGENOM" id="CLU_3355481_0_0_9"/>
<dbReference type="STRING" id="386415.NT01CX_0029"/>
<proteinExistence type="predicted"/>
<accession>A0Q1N6</accession>
<evidence type="ECO:0000313" key="1">
    <source>
        <dbReference type="EMBL" id="ABK62241.1"/>
    </source>
</evidence>
<dbReference type="Proteomes" id="UP000008220">
    <property type="component" value="Chromosome"/>
</dbReference>
<keyword evidence="2" id="KW-1185">Reference proteome</keyword>
<dbReference type="EMBL" id="CP000382">
    <property type="protein sequence ID" value="ABK62241.1"/>
    <property type="molecule type" value="Genomic_DNA"/>
</dbReference>
<dbReference type="KEGG" id="cno:NT01CX_0029"/>
<organism evidence="1 2">
    <name type="scientific">Clostridium novyi (strain NT)</name>
    <dbReference type="NCBI Taxonomy" id="386415"/>
    <lineage>
        <taxon>Bacteria</taxon>
        <taxon>Bacillati</taxon>
        <taxon>Bacillota</taxon>
        <taxon>Clostridia</taxon>
        <taxon>Eubacteriales</taxon>
        <taxon>Clostridiaceae</taxon>
        <taxon>Clostridium</taxon>
    </lineage>
</organism>
<gene>
    <name evidence="1" type="ordered locus">NT01CX_0029</name>
</gene>
<reference evidence="1 2" key="1">
    <citation type="journal article" date="2006" name="Nat. Biotechnol.">
        <title>The genome and transcriptomes of the anti-tumor agent Clostridium novyi-NT.</title>
        <authorList>
            <person name="Bettegowda C."/>
            <person name="Huang X."/>
            <person name="Lin J."/>
            <person name="Cheong I."/>
            <person name="Kohli M."/>
            <person name="Szabo S.A."/>
            <person name="Zhang X."/>
            <person name="Diaz L.A. Jr."/>
            <person name="Velculescu V.E."/>
            <person name="Parmigiani G."/>
            <person name="Kinzler K.W."/>
            <person name="Vogelstein B."/>
            <person name="Zhou S."/>
        </authorList>
    </citation>
    <scope>NUCLEOTIDE SEQUENCE [LARGE SCALE GENOMIC DNA]</scope>
    <source>
        <strain evidence="1 2">NT</strain>
    </source>
</reference>
<protein>
    <submittedName>
        <fullName evidence="1">Uncharacterized protein</fullName>
    </submittedName>
</protein>
<evidence type="ECO:0000313" key="2">
    <source>
        <dbReference type="Proteomes" id="UP000008220"/>
    </source>
</evidence>
<dbReference type="AlphaFoldDB" id="A0Q1N6"/>
<name>A0Q1N6_CLONN</name>
<sequence>MNLENKIGLALITGIILLMLAYGSQFSKVIQNVGLK</sequence>